<dbReference type="Pfam" id="PF16473">
    <property type="entry name" value="Rv2179c-like"/>
    <property type="match status" value="1"/>
</dbReference>
<accession>A0A6J7X1X8</accession>
<dbReference type="InterPro" id="IPR012337">
    <property type="entry name" value="RNaseH-like_sf"/>
</dbReference>
<sequence>MKKHPYVMVDIETLGTHPTTAPILEIAAVPFVLGNRVPAAYLADSFYYGINLQQSIAIGRLPEIDTCLWWLRQERRAVLDSPHSPLYVISEFSAWAHQYTDEHTQWFCQGTSFDPIILQDYFDALLIPAPWKYHQWRDCRTLQKFFGVTREKKASHHPTDDCLNQIASIVKCCSMIQINTPRS</sequence>
<gene>
    <name evidence="2" type="ORF">UFOVP705_40</name>
    <name evidence="3" type="ORF">UFOVP736_41</name>
</gene>
<evidence type="ECO:0000259" key="1">
    <source>
        <dbReference type="Pfam" id="PF16473"/>
    </source>
</evidence>
<dbReference type="EMBL" id="LR796685">
    <property type="protein sequence ID" value="CAB4158993.1"/>
    <property type="molecule type" value="Genomic_DNA"/>
</dbReference>
<reference evidence="3" key="1">
    <citation type="submission" date="2020-05" db="EMBL/GenBank/DDBJ databases">
        <authorList>
            <person name="Chiriac C."/>
            <person name="Salcher M."/>
            <person name="Ghai R."/>
            <person name="Kavagutti S V."/>
        </authorList>
    </citation>
    <scope>NUCLEOTIDE SEQUENCE</scope>
</reference>
<dbReference type="InterPro" id="IPR036397">
    <property type="entry name" value="RNaseH_sf"/>
</dbReference>
<evidence type="ECO:0000313" key="2">
    <source>
        <dbReference type="EMBL" id="CAB4158993.1"/>
    </source>
</evidence>
<evidence type="ECO:0000313" key="3">
    <source>
        <dbReference type="EMBL" id="CAB5224211.1"/>
    </source>
</evidence>
<organism evidence="3">
    <name type="scientific">uncultured Caudovirales phage</name>
    <dbReference type="NCBI Taxonomy" id="2100421"/>
    <lineage>
        <taxon>Viruses</taxon>
        <taxon>Duplodnaviria</taxon>
        <taxon>Heunggongvirae</taxon>
        <taxon>Uroviricota</taxon>
        <taxon>Caudoviricetes</taxon>
        <taxon>Peduoviridae</taxon>
        <taxon>Maltschvirus</taxon>
        <taxon>Maltschvirus maltsch</taxon>
    </lineage>
</organism>
<dbReference type="GO" id="GO:0003676">
    <property type="term" value="F:nucleic acid binding"/>
    <property type="evidence" value="ECO:0007669"/>
    <property type="project" value="InterPro"/>
</dbReference>
<proteinExistence type="predicted"/>
<feature type="domain" description="3'-5' exoribonuclease Rv2179c-like" evidence="1">
    <location>
        <begin position="7"/>
        <end position="166"/>
    </location>
</feature>
<name>A0A6J7X1X8_9CAUD</name>
<dbReference type="InterPro" id="IPR033390">
    <property type="entry name" value="Rv2179c-like"/>
</dbReference>
<dbReference type="Gene3D" id="3.30.420.10">
    <property type="entry name" value="Ribonuclease H-like superfamily/Ribonuclease H"/>
    <property type="match status" value="1"/>
</dbReference>
<protein>
    <submittedName>
        <fullName evidence="3">3'-5' exoribonuclease Rv2179c-like domain containing protein</fullName>
    </submittedName>
</protein>
<dbReference type="SUPFAM" id="SSF53098">
    <property type="entry name" value="Ribonuclease H-like"/>
    <property type="match status" value="1"/>
</dbReference>
<dbReference type="EMBL" id="LR798327">
    <property type="protein sequence ID" value="CAB5224211.1"/>
    <property type="molecule type" value="Genomic_DNA"/>
</dbReference>